<dbReference type="Proteomes" id="UP000176952">
    <property type="component" value="Unassembled WGS sequence"/>
</dbReference>
<dbReference type="AlphaFoldDB" id="A0A1G2B4J4"/>
<evidence type="ECO:0000256" key="1">
    <source>
        <dbReference type="SAM" id="SignalP"/>
    </source>
</evidence>
<proteinExistence type="predicted"/>
<accession>A0A1G2B4J4</accession>
<feature type="chain" id="PRO_5009582002" description="Outer membrane protein beta-barrel domain-containing protein" evidence="1">
    <location>
        <begin position="40"/>
        <end position="268"/>
    </location>
</feature>
<name>A0A1G2B4J4_9BACT</name>
<gene>
    <name evidence="2" type="ORF">A3F54_00905</name>
</gene>
<protein>
    <recommendedName>
        <fullName evidence="4">Outer membrane protein beta-barrel domain-containing protein</fullName>
    </recommendedName>
</protein>
<dbReference type="EMBL" id="MHKD01000018">
    <property type="protein sequence ID" value="OGY84094.1"/>
    <property type="molecule type" value="Genomic_DNA"/>
</dbReference>
<organism evidence="2 3">
    <name type="scientific">Candidatus Kerfeldbacteria bacterium RIFCSPHIGHO2_12_FULL_48_17</name>
    <dbReference type="NCBI Taxonomy" id="1798542"/>
    <lineage>
        <taxon>Bacteria</taxon>
        <taxon>Candidatus Kerfeldiibacteriota</taxon>
    </lineage>
</organism>
<sequence>MQKNSSLKKYIANLFSSPVAAILLLILAALMNLVSAAQASDRETQDAYEEGYPLVQYDWNTFSLGLGYNSARGPVVDAGFMHRSGAGARLYVAAGYGSPDAGNKTEAAMEISWQLLLSQSLSFTAQGRIYDIDARDLGFVDPAIVGAAGGFLGWQTWLGGFSGGLRYNFTNADPGDFNPYRWAVRWDKFVGIGGGVAVTGSFGTELADGLDLFDLQEASKIGGGGGIRWFLRWFSGAFWRVEAGSHNGGYAFLGIGYSSSGAQSYIQK</sequence>
<feature type="signal peptide" evidence="1">
    <location>
        <begin position="1"/>
        <end position="39"/>
    </location>
</feature>
<evidence type="ECO:0000313" key="2">
    <source>
        <dbReference type="EMBL" id="OGY84094.1"/>
    </source>
</evidence>
<evidence type="ECO:0000313" key="3">
    <source>
        <dbReference type="Proteomes" id="UP000176952"/>
    </source>
</evidence>
<dbReference type="STRING" id="1798542.A3F54_00905"/>
<evidence type="ECO:0008006" key="4">
    <source>
        <dbReference type="Google" id="ProtNLM"/>
    </source>
</evidence>
<comment type="caution">
    <text evidence="2">The sequence shown here is derived from an EMBL/GenBank/DDBJ whole genome shotgun (WGS) entry which is preliminary data.</text>
</comment>
<reference evidence="2 3" key="1">
    <citation type="journal article" date="2016" name="Nat. Commun.">
        <title>Thousands of microbial genomes shed light on interconnected biogeochemical processes in an aquifer system.</title>
        <authorList>
            <person name="Anantharaman K."/>
            <person name="Brown C.T."/>
            <person name="Hug L.A."/>
            <person name="Sharon I."/>
            <person name="Castelle C.J."/>
            <person name="Probst A.J."/>
            <person name="Thomas B.C."/>
            <person name="Singh A."/>
            <person name="Wilkins M.J."/>
            <person name="Karaoz U."/>
            <person name="Brodie E.L."/>
            <person name="Williams K.H."/>
            <person name="Hubbard S.S."/>
            <person name="Banfield J.F."/>
        </authorList>
    </citation>
    <scope>NUCLEOTIDE SEQUENCE [LARGE SCALE GENOMIC DNA]</scope>
</reference>
<keyword evidence="1" id="KW-0732">Signal</keyword>